<feature type="compositionally biased region" description="Basic and acidic residues" evidence="1">
    <location>
        <begin position="188"/>
        <end position="198"/>
    </location>
</feature>
<evidence type="ECO:0008006" key="4">
    <source>
        <dbReference type="Google" id="ProtNLM"/>
    </source>
</evidence>
<proteinExistence type="predicted"/>
<comment type="caution">
    <text evidence="2">The sequence shown here is derived from an EMBL/GenBank/DDBJ whole genome shotgun (WGS) entry which is preliminary data.</text>
</comment>
<feature type="compositionally biased region" description="Basic and acidic residues" evidence="1">
    <location>
        <begin position="218"/>
        <end position="237"/>
    </location>
</feature>
<name>A0ABD0ZSS0_CARAN</name>
<sequence>MSRRDSDPKRQRSTLDREPSPKKSRRDGKPEAERVVSNKDLDVRDGTTDTEKKPRQSLRDAAPLEPDAHGLRKDSEKKHSGHHESTKQASHLSQVARSRSHYQHDDLPSNGKGDRRATSERGSWRSSRDQSNRRAGDDDKAQHRKDEDKSSWRHDRFHENDDTQGALSRKRPAFREKKNPEDLSGNNTDRKITEDAKETNLNYRRQNERGWRSNMQSERYERPAMGRDRVWNRDDVRGGGSRQSYRDDRDRFSSNGRSGYNGSWTRDEKKWDHDLFEEANKSPAKANEEEQIAKVEALLAS</sequence>
<feature type="compositionally biased region" description="Basic and acidic residues" evidence="1">
    <location>
        <begin position="102"/>
        <end position="161"/>
    </location>
</feature>
<evidence type="ECO:0000313" key="2">
    <source>
        <dbReference type="EMBL" id="KAL1197666.1"/>
    </source>
</evidence>
<evidence type="ECO:0000313" key="3">
    <source>
        <dbReference type="Proteomes" id="UP001558713"/>
    </source>
</evidence>
<keyword evidence="3" id="KW-1185">Reference proteome</keyword>
<dbReference type="PANTHER" id="PTHR36364">
    <property type="entry name" value="OS03G0203000 PROTEIN"/>
    <property type="match status" value="1"/>
</dbReference>
<dbReference type="PANTHER" id="PTHR36364:SF1">
    <property type="entry name" value="OS03G0203000 PROTEIN"/>
    <property type="match status" value="1"/>
</dbReference>
<feature type="compositionally biased region" description="Basic and acidic residues" evidence="1">
    <location>
        <begin position="1"/>
        <end position="58"/>
    </location>
</feature>
<feature type="compositionally biased region" description="Basic and acidic residues" evidence="1">
    <location>
        <begin position="66"/>
        <end position="86"/>
    </location>
</feature>
<organism evidence="2 3">
    <name type="scientific">Cardamine amara subsp. amara</name>
    <dbReference type="NCBI Taxonomy" id="228776"/>
    <lineage>
        <taxon>Eukaryota</taxon>
        <taxon>Viridiplantae</taxon>
        <taxon>Streptophyta</taxon>
        <taxon>Embryophyta</taxon>
        <taxon>Tracheophyta</taxon>
        <taxon>Spermatophyta</taxon>
        <taxon>Magnoliopsida</taxon>
        <taxon>eudicotyledons</taxon>
        <taxon>Gunneridae</taxon>
        <taxon>Pentapetalae</taxon>
        <taxon>rosids</taxon>
        <taxon>malvids</taxon>
        <taxon>Brassicales</taxon>
        <taxon>Brassicaceae</taxon>
        <taxon>Cardamineae</taxon>
        <taxon>Cardamine</taxon>
    </lineage>
</organism>
<dbReference type="AlphaFoldDB" id="A0ABD0ZSS0"/>
<evidence type="ECO:0000256" key="1">
    <source>
        <dbReference type="SAM" id="MobiDB-lite"/>
    </source>
</evidence>
<dbReference type="Proteomes" id="UP001558713">
    <property type="component" value="Unassembled WGS sequence"/>
</dbReference>
<gene>
    <name evidence="2" type="ORF">V5N11_012324</name>
</gene>
<feature type="compositionally biased region" description="Polar residues" evidence="1">
    <location>
        <begin position="87"/>
        <end position="97"/>
    </location>
</feature>
<feature type="compositionally biased region" description="Polar residues" evidence="1">
    <location>
        <begin position="253"/>
        <end position="264"/>
    </location>
</feature>
<dbReference type="EMBL" id="JBANAX010000686">
    <property type="protein sequence ID" value="KAL1197666.1"/>
    <property type="molecule type" value="Genomic_DNA"/>
</dbReference>
<protein>
    <recommendedName>
        <fullName evidence="4">Btz domain-containing protein</fullName>
    </recommendedName>
</protein>
<accession>A0ABD0ZSS0</accession>
<reference evidence="2 3" key="1">
    <citation type="submission" date="2024-04" db="EMBL/GenBank/DDBJ databases">
        <title>Genome assembly C_amara_ONT_v2.</title>
        <authorList>
            <person name="Yant L."/>
            <person name="Moore C."/>
            <person name="Slenker M."/>
        </authorList>
    </citation>
    <scope>NUCLEOTIDE SEQUENCE [LARGE SCALE GENOMIC DNA]</scope>
    <source>
        <tissue evidence="2">Leaf</tissue>
    </source>
</reference>
<feature type="region of interest" description="Disordered" evidence="1">
    <location>
        <begin position="1"/>
        <end position="266"/>
    </location>
</feature>